<comment type="subcellular location">
    <subcellularLocation>
        <location evidence="1">Cell membrane</location>
        <topology evidence="1">Multi-pass membrane protein</topology>
    </subcellularLocation>
</comment>
<feature type="transmembrane region" description="Helical" evidence="6">
    <location>
        <begin position="236"/>
        <end position="257"/>
    </location>
</feature>
<dbReference type="EMBL" id="QSSQ01000049">
    <property type="protein sequence ID" value="RGL94791.1"/>
    <property type="molecule type" value="Genomic_DNA"/>
</dbReference>
<evidence type="ECO:0000256" key="6">
    <source>
        <dbReference type="SAM" id="Phobius"/>
    </source>
</evidence>
<evidence type="ECO:0000313" key="9">
    <source>
        <dbReference type="Proteomes" id="UP000261257"/>
    </source>
</evidence>
<evidence type="ECO:0000256" key="1">
    <source>
        <dbReference type="ARBA" id="ARBA00004651"/>
    </source>
</evidence>
<feature type="transmembrane region" description="Helical" evidence="6">
    <location>
        <begin position="21"/>
        <end position="41"/>
    </location>
</feature>
<dbReference type="GO" id="GO:0006814">
    <property type="term" value="P:sodium ion transport"/>
    <property type="evidence" value="ECO:0007669"/>
    <property type="project" value="InterPro"/>
</dbReference>
<dbReference type="Pfam" id="PF13347">
    <property type="entry name" value="MFS_2"/>
    <property type="match status" value="1"/>
</dbReference>
<feature type="transmembrane region" description="Helical" evidence="6">
    <location>
        <begin position="269"/>
        <end position="290"/>
    </location>
</feature>
<dbReference type="InterPro" id="IPR001927">
    <property type="entry name" value="Na/Gal_symport"/>
</dbReference>
<feature type="transmembrane region" description="Helical" evidence="6">
    <location>
        <begin position="411"/>
        <end position="433"/>
    </location>
</feature>
<dbReference type="NCBIfam" id="TIGR00792">
    <property type="entry name" value="gph"/>
    <property type="match status" value="1"/>
</dbReference>
<evidence type="ECO:0000313" key="8">
    <source>
        <dbReference type="EMBL" id="RGL94791.1"/>
    </source>
</evidence>
<keyword evidence="4 6" id="KW-1133">Transmembrane helix</keyword>
<dbReference type="GO" id="GO:0005886">
    <property type="term" value="C:plasma membrane"/>
    <property type="evidence" value="ECO:0007669"/>
    <property type="project" value="UniProtKB-SubCell"/>
</dbReference>
<dbReference type="AlphaFoldDB" id="A0A3E4TTK6"/>
<feature type="transmembrane region" description="Helical" evidence="6">
    <location>
        <begin position="86"/>
        <end position="105"/>
    </location>
</feature>
<dbReference type="Gene3D" id="1.20.1250.20">
    <property type="entry name" value="MFS general substrate transporter like domains"/>
    <property type="match status" value="2"/>
</dbReference>
<feature type="transmembrane region" description="Helical" evidence="6">
    <location>
        <begin position="302"/>
        <end position="320"/>
    </location>
</feature>
<organism evidence="8 9">
    <name type="scientific">Hungatella hathewayi</name>
    <dbReference type="NCBI Taxonomy" id="154046"/>
    <lineage>
        <taxon>Bacteria</taxon>
        <taxon>Bacillati</taxon>
        <taxon>Bacillota</taxon>
        <taxon>Clostridia</taxon>
        <taxon>Lachnospirales</taxon>
        <taxon>Lachnospiraceae</taxon>
        <taxon>Hungatella</taxon>
    </lineage>
</organism>
<evidence type="ECO:0000259" key="7">
    <source>
        <dbReference type="PROSITE" id="PS50850"/>
    </source>
</evidence>
<feature type="transmembrane region" description="Helical" evidence="6">
    <location>
        <begin position="371"/>
        <end position="391"/>
    </location>
</feature>
<dbReference type="GO" id="GO:0008643">
    <property type="term" value="P:carbohydrate transport"/>
    <property type="evidence" value="ECO:0007669"/>
    <property type="project" value="InterPro"/>
</dbReference>
<dbReference type="RefSeq" id="WP_117621774.1">
    <property type="nucleotide sequence ID" value="NZ_QRQF01000009.1"/>
</dbReference>
<dbReference type="PROSITE" id="PS50850">
    <property type="entry name" value="MFS"/>
    <property type="match status" value="1"/>
</dbReference>
<dbReference type="Proteomes" id="UP000261257">
    <property type="component" value="Unassembled WGS sequence"/>
</dbReference>
<evidence type="ECO:0000256" key="3">
    <source>
        <dbReference type="ARBA" id="ARBA00022692"/>
    </source>
</evidence>
<feature type="transmembrane region" description="Helical" evidence="6">
    <location>
        <begin position="186"/>
        <end position="204"/>
    </location>
</feature>
<evidence type="ECO:0000256" key="2">
    <source>
        <dbReference type="ARBA" id="ARBA00022448"/>
    </source>
</evidence>
<keyword evidence="2" id="KW-0813">Transport</keyword>
<dbReference type="InterPro" id="IPR036259">
    <property type="entry name" value="MFS_trans_sf"/>
</dbReference>
<name>A0A3E4TTK6_9FIRM</name>
<accession>A0A3E4TTK6</accession>
<dbReference type="PANTHER" id="PTHR11328:SF24">
    <property type="entry name" value="MAJOR FACILITATOR SUPERFAMILY (MFS) PROFILE DOMAIN-CONTAINING PROTEIN"/>
    <property type="match status" value="1"/>
</dbReference>
<dbReference type="SUPFAM" id="SSF103473">
    <property type="entry name" value="MFS general substrate transporter"/>
    <property type="match status" value="1"/>
</dbReference>
<reference evidence="8 9" key="1">
    <citation type="submission" date="2018-08" db="EMBL/GenBank/DDBJ databases">
        <title>A genome reference for cultivated species of the human gut microbiota.</title>
        <authorList>
            <person name="Zou Y."/>
            <person name="Xue W."/>
            <person name="Luo G."/>
        </authorList>
    </citation>
    <scope>NUCLEOTIDE SEQUENCE [LARGE SCALE GENOMIC DNA]</scope>
    <source>
        <strain evidence="8 9">TF05-11AC</strain>
    </source>
</reference>
<dbReference type="InterPro" id="IPR039672">
    <property type="entry name" value="MFS_2"/>
</dbReference>
<feature type="transmembrane region" description="Helical" evidence="6">
    <location>
        <begin position="47"/>
        <end position="74"/>
    </location>
</feature>
<feature type="transmembrane region" description="Helical" evidence="6">
    <location>
        <begin position="326"/>
        <end position="350"/>
    </location>
</feature>
<dbReference type="PANTHER" id="PTHR11328">
    <property type="entry name" value="MAJOR FACILITATOR SUPERFAMILY DOMAIN-CONTAINING PROTEIN"/>
    <property type="match status" value="1"/>
</dbReference>
<dbReference type="GO" id="GO:0015293">
    <property type="term" value="F:symporter activity"/>
    <property type="evidence" value="ECO:0007669"/>
    <property type="project" value="InterPro"/>
</dbReference>
<feature type="transmembrane region" description="Helical" evidence="6">
    <location>
        <begin position="117"/>
        <end position="140"/>
    </location>
</feature>
<evidence type="ECO:0000256" key="5">
    <source>
        <dbReference type="ARBA" id="ARBA00023136"/>
    </source>
</evidence>
<protein>
    <submittedName>
        <fullName evidence="8">MFS transporter</fullName>
    </submittedName>
</protein>
<proteinExistence type="predicted"/>
<keyword evidence="5 6" id="KW-0472">Membrane</keyword>
<sequence length="453" mass="48557">MDYQGKDNGAVPVREKISYGLASGGGNIITQILGMFLTSYLTDSVGIAAAAVGTMMLVARFFDGASDIIMGGIIDKTKTRWGKARPWLLISAPFTLVSLILTFSVPASMSDAAKLVYAYLTYIFLNCICFTAYMVSHTALLSRMTLNGQERQKMASINQILNQAGGLAVTTFMVVLVAKFGWQMTAVIYGVIATMLIWIGFWGTRERLLDAAPEEGKKAGTVPLKEALPAMMRNKYFFLLTALFILILAQAAGPGSMTYYYCNVCLNNLGLLSFISACGIVPVVIINFFVPALTKRFGRRNCLLAGAFGNTLGFFLIGIGGNVLPVIIAGFIIKGLASGVLFACAFALAADVVDYGEWKTGIRSEGLINSCVSFGQKVGLGLGPAIASWIIAAGGYDGLAAVQTETAKHAIVFAFGYFGAILSALMLLAAFFMNIDKEAPTMREELEKKHHLA</sequence>
<dbReference type="CDD" id="cd17332">
    <property type="entry name" value="MFS_MelB_like"/>
    <property type="match status" value="1"/>
</dbReference>
<evidence type="ECO:0000256" key="4">
    <source>
        <dbReference type="ARBA" id="ARBA00022989"/>
    </source>
</evidence>
<comment type="caution">
    <text evidence="8">The sequence shown here is derived from an EMBL/GenBank/DDBJ whole genome shotgun (WGS) entry which is preliminary data.</text>
</comment>
<feature type="domain" description="Major facilitator superfamily (MFS) profile" evidence="7">
    <location>
        <begin position="235"/>
        <end position="453"/>
    </location>
</feature>
<gene>
    <name evidence="8" type="ORF">DXC39_28720</name>
</gene>
<feature type="transmembrane region" description="Helical" evidence="6">
    <location>
        <begin position="160"/>
        <end position="180"/>
    </location>
</feature>
<dbReference type="InterPro" id="IPR020846">
    <property type="entry name" value="MFS_dom"/>
</dbReference>
<keyword evidence="3 6" id="KW-0812">Transmembrane</keyword>